<accession>A0A1L9AU69</accession>
<feature type="compositionally biased region" description="Basic and acidic residues" evidence="1">
    <location>
        <begin position="15"/>
        <end position="25"/>
    </location>
</feature>
<dbReference type="SUPFAM" id="SSF88659">
    <property type="entry name" value="Sigma3 and sigma4 domains of RNA polymerase sigma factors"/>
    <property type="match status" value="1"/>
</dbReference>
<dbReference type="Gene3D" id="1.10.10.10">
    <property type="entry name" value="Winged helix-like DNA-binding domain superfamily/Winged helix DNA-binding domain"/>
    <property type="match status" value="1"/>
</dbReference>
<evidence type="ECO:0000256" key="1">
    <source>
        <dbReference type="SAM" id="MobiDB-lite"/>
    </source>
</evidence>
<feature type="region of interest" description="Disordered" evidence="1">
    <location>
        <begin position="1"/>
        <end position="25"/>
    </location>
</feature>
<dbReference type="InterPro" id="IPR013324">
    <property type="entry name" value="RNA_pol_sigma_r3/r4-like"/>
</dbReference>
<proteinExistence type="predicted"/>
<gene>
    <name evidence="2" type="ORF">BON30_48105</name>
</gene>
<evidence type="ECO:0000313" key="2">
    <source>
        <dbReference type="EMBL" id="OJH33565.1"/>
    </source>
</evidence>
<dbReference type="EMBL" id="MPIN01000033">
    <property type="protein sequence ID" value="OJH33565.1"/>
    <property type="molecule type" value="Genomic_DNA"/>
</dbReference>
<sequence>MALSVRPSRSKARTRAGDYERAARAAADSEREGALWACSDRNAEHDDPELLLLAAEHRAKLLGAILRLAPQPRELLCRVYGINYTAQSVRSVAELWGAPKSRLDRMLARALDDLRLMLVERES</sequence>
<name>A0A1L9AU69_9BACT</name>
<dbReference type="STRING" id="83449.BON30_48105"/>
<comment type="caution">
    <text evidence="2">The sequence shown here is derived from an EMBL/GenBank/DDBJ whole genome shotgun (WGS) entry which is preliminary data.</text>
</comment>
<reference evidence="3" key="1">
    <citation type="submission" date="2016-11" db="EMBL/GenBank/DDBJ databases">
        <authorList>
            <person name="Shukria A."/>
            <person name="Stevens D.C."/>
        </authorList>
    </citation>
    <scope>NUCLEOTIDE SEQUENCE [LARGE SCALE GENOMIC DNA]</scope>
    <source>
        <strain evidence="3">Cbfe23</strain>
    </source>
</reference>
<dbReference type="RefSeq" id="WP_071905399.1">
    <property type="nucleotide sequence ID" value="NZ_MPIN01000033.1"/>
</dbReference>
<dbReference type="AlphaFoldDB" id="A0A1L9AU69"/>
<dbReference type="OrthoDB" id="5385010at2"/>
<protein>
    <recommendedName>
        <fullName evidence="4">RNA polymerase sigma factor 70 region 4 type 2 domain-containing protein</fullName>
    </recommendedName>
</protein>
<dbReference type="InterPro" id="IPR036388">
    <property type="entry name" value="WH-like_DNA-bd_sf"/>
</dbReference>
<evidence type="ECO:0008006" key="4">
    <source>
        <dbReference type="Google" id="ProtNLM"/>
    </source>
</evidence>
<reference evidence="2 3" key="2">
    <citation type="submission" date="2016-12" db="EMBL/GenBank/DDBJ databases">
        <title>Draft Genome Sequence of Cystobacter ferrugineus Strain Cbfe23.</title>
        <authorList>
            <person name="Akbar S."/>
            <person name="Dowd S.E."/>
            <person name="Stevens D.C."/>
        </authorList>
    </citation>
    <scope>NUCLEOTIDE SEQUENCE [LARGE SCALE GENOMIC DNA]</scope>
    <source>
        <strain evidence="2 3">Cbfe23</strain>
    </source>
</reference>
<evidence type="ECO:0000313" key="3">
    <source>
        <dbReference type="Proteomes" id="UP000182229"/>
    </source>
</evidence>
<organism evidence="2 3">
    <name type="scientific">Cystobacter ferrugineus</name>
    <dbReference type="NCBI Taxonomy" id="83449"/>
    <lineage>
        <taxon>Bacteria</taxon>
        <taxon>Pseudomonadati</taxon>
        <taxon>Myxococcota</taxon>
        <taxon>Myxococcia</taxon>
        <taxon>Myxococcales</taxon>
        <taxon>Cystobacterineae</taxon>
        <taxon>Archangiaceae</taxon>
        <taxon>Cystobacter</taxon>
    </lineage>
</organism>
<keyword evidence="3" id="KW-1185">Reference proteome</keyword>
<dbReference type="Proteomes" id="UP000182229">
    <property type="component" value="Unassembled WGS sequence"/>
</dbReference>